<accession>A0A927CFX0</accession>
<dbReference type="EMBL" id="JACXIY010000002">
    <property type="protein sequence ID" value="MBD2867344.1"/>
    <property type="molecule type" value="Genomic_DNA"/>
</dbReference>
<feature type="region of interest" description="Disordered" evidence="1">
    <location>
        <begin position="1"/>
        <end position="23"/>
    </location>
</feature>
<dbReference type="Proteomes" id="UP000632125">
    <property type="component" value="Unassembled WGS sequence"/>
</dbReference>
<reference evidence="3" key="1">
    <citation type="submission" date="2020-09" db="EMBL/GenBank/DDBJ databases">
        <title>A novel bacterium of genus Paenibacillus, isolated from South China Sea.</title>
        <authorList>
            <person name="Huang H."/>
            <person name="Mo K."/>
            <person name="Hu Y."/>
        </authorList>
    </citation>
    <scope>NUCLEOTIDE SEQUENCE</scope>
    <source>
        <strain evidence="3">IB182493</strain>
    </source>
</reference>
<name>A0A927CFX0_9BACL</name>
<dbReference type="SUPFAM" id="SSF159888">
    <property type="entry name" value="YdhG-like"/>
    <property type="match status" value="1"/>
</dbReference>
<dbReference type="InterPro" id="IPR014922">
    <property type="entry name" value="YdhG-like"/>
</dbReference>
<evidence type="ECO:0000256" key="1">
    <source>
        <dbReference type="SAM" id="MobiDB-lite"/>
    </source>
</evidence>
<feature type="domain" description="YdhG-like" evidence="2">
    <location>
        <begin position="41"/>
        <end position="144"/>
    </location>
</feature>
<gene>
    <name evidence="3" type="ORF">IDH41_02045</name>
</gene>
<organism evidence="3 4">
    <name type="scientific">Paenibacillus arenilitoris</name>
    <dbReference type="NCBI Taxonomy" id="2772299"/>
    <lineage>
        <taxon>Bacteria</taxon>
        <taxon>Bacillati</taxon>
        <taxon>Bacillota</taxon>
        <taxon>Bacilli</taxon>
        <taxon>Bacillales</taxon>
        <taxon>Paenibacillaceae</taxon>
        <taxon>Paenibacillus</taxon>
    </lineage>
</organism>
<comment type="caution">
    <text evidence="3">The sequence shown here is derived from an EMBL/GenBank/DDBJ whole genome shotgun (WGS) entry which is preliminary data.</text>
</comment>
<evidence type="ECO:0000259" key="2">
    <source>
        <dbReference type="Pfam" id="PF08818"/>
    </source>
</evidence>
<sequence>MRRVIVATTKGRKEAGGRKAEKPTGHERVVAFLNDLEHPLKAEIEEVRSILLSANDRLTEQIKWNAPSFCYENEDRVTFNLRGNGYFLLVFHRGAKAKAAKETYEDETGLLEWAAADRATVKFTDMDDVAAKKEKLAEAVNRWIEY</sequence>
<dbReference type="AlphaFoldDB" id="A0A927CFX0"/>
<keyword evidence="4" id="KW-1185">Reference proteome</keyword>
<dbReference type="Pfam" id="PF08818">
    <property type="entry name" value="DUF1801"/>
    <property type="match status" value="1"/>
</dbReference>
<protein>
    <submittedName>
        <fullName evidence="3">DUF1801 domain-containing protein</fullName>
    </submittedName>
</protein>
<evidence type="ECO:0000313" key="4">
    <source>
        <dbReference type="Proteomes" id="UP000632125"/>
    </source>
</evidence>
<proteinExistence type="predicted"/>
<evidence type="ECO:0000313" key="3">
    <source>
        <dbReference type="EMBL" id="MBD2867344.1"/>
    </source>
</evidence>
<feature type="compositionally biased region" description="Basic and acidic residues" evidence="1">
    <location>
        <begin position="11"/>
        <end position="23"/>
    </location>
</feature>